<dbReference type="Pfam" id="PF20681">
    <property type="entry name" value="DUF6818"/>
    <property type="match status" value="1"/>
</dbReference>
<feature type="region of interest" description="Disordered" evidence="1">
    <location>
        <begin position="51"/>
        <end position="126"/>
    </location>
</feature>
<gene>
    <name evidence="3" type="ORF">PAXINDRAFT_157059</name>
</gene>
<reference evidence="4" key="2">
    <citation type="submission" date="2015-01" db="EMBL/GenBank/DDBJ databases">
        <title>Evolutionary Origins and Diversification of the Mycorrhizal Mutualists.</title>
        <authorList>
            <consortium name="DOE Joint Genome Institute"/>
            <consortium name="Mycorrhizal Genomics Consortium"/>
            <person name="Kohler A."/>
            <person name="Kuo A."/>
            <person name="Nagy L.G."/>
            <person name="Floudas D."/>
            <person name="Copeland A."/>
            <person name="Barry K.W."/>
            <person name="Cichocki N."/>
            <person name="Veneault-Fourrey C."/>
            <person name="LaButti K."/>
            <person name="Lindquist E.A."/>
            <person name="Lipzen A."/>
            <person name="Lundell T."/>
            <person name="Morin E."/>
            <person name="Murat C."/>
            <person name="Riley R."/>
            <person name="Ohm R."/>
            <person name="Sun H."/>
            <person name="Tunlid A."/>
            <person name="Henrissat B."/>
            <person name="Grigoriev I.V."/>
            <person name="Hibbett D.S."/>
            <person name="Martin F."/>
        </authorList>
    </citation>
    <scope>NUCLEOTIDE SEQUENCE [LARGE SCALE GENOMIC DNA]</scope>
    <source>
        <strain evidence="4">ATCC 200175</strain>
    </source>
</reference>
<dbReference type="AlphaFoldDB" id="A0A0C9TNG3"/>
<dbReference type="InterPro" id="IPR049203">
    <property type="entry name" value="DUF6818"/>
</dbReference>
<dbReference type="PANTHER" id="PTHR34409">
    <property type="entry name" value="SET DOMAIN-CONTAINING PROTEIN"/>
    <property type="match status" value="1"/>
</dbReference>
<dbReference type="OrthoDB" id="99432at2759"/>
<organism evidence="3 4">
    <name type="scientific">Paxillus involutus ATCC 200175</name>
    <dbReference type="NCBI Taxonomy" id="664439"/>
    <lineage>
        <taxon>Eukaryota</taxon>
        <taxon>Fungi</taxon>
        <taxon>Dikarya</taxon>
        <taxon>Basidiomycota</taxon>
        <taxon>Agaricomycotina</taxon>
        <taxon>Agaricomycetes</taxon>
        <taxon>Agaricomycetidae</taxon>
        <taxon>Boletales</taxon>
        <taxon>Paxilineae</taxon>
        <taxon>Paxillaceae</taxon>
        <taxon>Paxillus</taxon>
    </lineage>
</organism>
<proteinExistence type="predicted"/>
<protein>
    <recommendedName>
        <fullName evidence="2">DUF6818 domain-containing protein</fullName>
    </recommendedName>
</protein>
<feature type="compositionally biased region" description="Polar residues" evidence="1">
    <location>
        <begin position="51"/>
        <end position="62"/>
    </location>
</feature>
<feature type="domain" description="DUF6818" evidence="2">
    <location>
        <begin position="219"/>
        <end position="297"/>
    </location>
</feature>
<reference evidence="3 4" key="1">
    <citation type="submission" date="2014-06" db="EMBL/GenBank/DDBJ databases">
        <authorList>
            <consortium name="DOE Joint Genome Institute"/>
            <person name="Kuo A."/>
            <person name="Kohler A."/>
            <person name="Nagy L.G."/>
            <person name="Floudas D."/>
            <person name="Copeland A."/>
            <person name="Barry K.W."/>
            <person name="Cichocki N."/>
            <person name="Veneault-Fourrey C."/>
            <person name="LaButti K."/>
            <person name="Lindquist E.A."/>
            <person name="Lipzen A."/>
            <person name="Lundell T."/>
            <person name="Morin E."/>
            <person name="Murat C."/>
            <person name="Sun H."/>
            <person name="Tunlid A."/>
            <person name="Henrissat B."/>
            <person name="Grigoriev I.V."/>
            <person name="Hibbett D.S."/>
            <person name="Martin F."/>
            <person name="Nordberg H.P."/>
            <person name="Cantor M.N."/>
            <person name="Hua S.X."/>
        </authorList>
    </citation>
    <scope>NUCLEOTIDE SEQUENCE [LARGE SCALE GENOMIC DNA]</scope>
    <source>
        <strain evidence="3 4">ATCC 200175</strain>
    </source>
</reference>
<dbReference type="EMBL" id="KN819369">
    <property type="protein sequence ID" value="KIJ12083.1"/>
    <property type="molecule type" value="Genomic_DNA"/>
</dbReference>
<feature type="region of interest" description="Disordered" evidence="1">
    <location>
        <begin position="285"/>
        <end position="341"/>
    </location>
</feature>
<accession>A0A0C9TNG3</accession>
<dbReference type="PANTHER" id="PTHR34409:SF1">
    <property type="entry name" value="MYB-LIKE DOMAIN-CONTAINING PROTEIN"/>
    <property type="match status" value="1"/>
</dbReference>
<evidence type="ECO:0000313" key="4">
    <source>
        <dbReference type="Proteomes" id="UP000053647"/>
    </source>
</evidence>
<evidence type="ECO:0000313" key="3">
    <source>
        <dbReference type="EMBL" id="KIJ12083.1"/>
    </source>
</evidence>
<keyword evidence="4" id="KW-1185">Reference proteome</keyword>
<evidence type="ECO:0000259" key="2">
    <source>
        <dbReference type="Pfam" id="PF20681"/>
    </source>
</evidence>
<dbReference type="Proteomes" id="UP000053647">
    <property type="component" value="Unassembled WGS sequence"/>
</dbReference>
<evidence type="ECO:0000256" key="1">
    <source>
        <dbReference type="SAM" id="MobiDB-lite"/>
    </source>
</evidence>
<feature type="region of interest" description="Disordered" evidence="1">
    <location>
        <begin position="472"/>
        <end position="504"/>
    </location>
</feature>
<name>A0A0C9TNG3_PAXIN</name>
<feature type="region of interest" description="Disordered" evidence="1">
    <location>
        <begin position="139"/>
        <end position="200"/>
    </location>
</feature>
<feature type="compositionally biased region" description="Basic and acidic residues" evidence="1">
    <location>
        <begin position="154"/>
        <end position="171"/>
    </location>
</feature>
<sequence length="504" mass="55738">MSNSQEPDQPTILDGINADLRYDDTGNPFIHDANGVWIPHCGFISSLSHASRQPSNTVQGGTRPNAGHWPSDHLHHNQGRPWASLTPASFPHTADHGANTSMFPPGPSRHYIDPSAIPLPQGQDDDLLTPHVIAQAQGYVQSPKVAGARRGAKPKSDKPKGKEKENVVVERSKKRSRPIQLDNDDDKLPRTKRGCPQGANNYSVSDTNVLLNIIEDELPIGQRGWLAVMTKFNKRAIESGRPERKQTSLETKFKQLVKTTKPTGNGVCPPEIKRAHHINSLINERAGTRDLGDSDFDDADSGRTGPLSDDDSLPQPEPQVAVARSARNEAPPPCRNARGTATTGLLNSLSNAFDPAVQRARDEDRANRSLANTQLLTLSQQLRDSQATNESLRGQLFDLRNRMYEAQRTADRAEMRLEMMRAAPGPAHPVRSMYHNLPKHKRQSYRWFVDGGESRAWLSDDDAEFQRGIFEPNKGGSLEGFATDDKNDIVQRSNAKAREDTAEL</sequence>
<dbReference type="HOGENOM" id="CLU_605764_0_0_1"/>